<name>A0ABV1TF03_9ACTN</name>
<dbReference type="Proteomes" id="UP001490365">
    <property type="component" value="Unassembled WGS sequence"/>
</dbReference>
<evidence type="ECO:0000313" key="3">
    <source>
        <dbReference type="EMBL" id="MER6268613.1"/>
    </source>
</evidence>
<feature type="region of interest" description="Disordered" evidence="1">
    <location>
        <begin position="87"/>
        <end position="172"/>
    </location>
</feature>
<evidence type="ECO:0000313" key="4">
    <source>
        <dbReference type="Proteomes" id="UP001490365"/>
    </source>
</evidence>
<comment type="caution">
    <text evidence="3">The sequence shown here is derived from an EMBL/GenBank/DDBJ whole genome shotgun (WGS) entry which is preliminary data.</text>
</comment>
<feature type="compositionally biased region" description="Basic and acidic residues" evidence="1">
    <location>
        <begin position="152"/>
        <end position="169"/>
    </location>
</feature>
<feature type="signal peptide" evidence="2">
    <location>
        <begin position="1"/>
        <end position="27"/>
    </location>
</feature>
<keyword evidence="4" id="KW-1185">Reference proteome</keyword>
<evidence type="ECO:0008006" key="5">
    <source>
        <dbReference type="Google" id="ProtNLM"/>
    </source>
</evidence>
<evidence type="ECO:0000256" key="1">
    <source>
        <dbReference type="SAM" id="MobiDB-lite"/>
    </source>
</evidence>
<protein>
    <recommendedName>
        <fullName evidence="5">Secreted protein</fullName>
    </recommendedName>
</protein>
<dbReference type="RefSeq" id="WP_351957211.1">
    <property type="nucleotide sequence ID" value="NZ_JBEOZM010000005.1"/>
</dbReference>
<evidence type="ECO:0000256" key="2">
    <source>
        <dbReference type="SAM" id="SignalP"/>
    </source>
</evidence>
<dbReference type="EMBL" id="JBEOZM010000005">
    <property type="protein sequence ID" value="MER6268613.1"/>
    <property type="molecule type" value="Genomic_DNA"/>
</dbReference>
<sequence length="314" mass="33883">MSLPVRRVPRLLVALAAAAVAATGCSAAEGSPTHGASEPEVSAIPVLADSADLALPLDAYEGTPEERELLVKAQQVLTTRCMDRLGFDYQPPQRSGAAKESPNSRIYGVTDPETAARYGYRSPEETKSAATRAKGAPLSKAEETALFGAPDLRPDELPKNQQEAERKSGDGGVPVGGCIRESFLKLYAPDPESVDVLYVFQLKSEADTRARTDSRIERVNARWSACMAKSGYQAKEPMKATEELGFTDAELGGPQAITAATVDVACKKKTNLVGTYYAVQSAYQRRLVEEHAETLNLARRQLRDRLRLAASLIS</sequence>
<reference evidence="3 4" key="1">
    <citation type="submission" date="2024-06" db="EMBL/GenBank/DDBJ databases">
        <title>The Natural Products Discovery Center: Release of the First 8490 Sequenced Strains for Exploring Actinobacteria Biosynthetic Diversity.</title>
        <authorList>
            <person name="Kalkreuter E."/>
            <person name="Kautsar S.A."/>
            <person name="Yang D."/>
            <person name="Bader C.D."/>
            <person name="Teijaro C.N."/>
            <person name="Fluegel L."/>
            <person name="Davis C.M."/>
            <person name="Simpson J.R."/>
            <person name="Lauterbach L."/>
            <person name="Steele A.D."/>
            <person name="Gui C."/>
            <person name="Meng S."/>
            <person name="Li G."/>
            <person name="Viehrig K."/>
            <person name="Ye F."/>
            <person name="Su P."/>
            <person name="Kiefer A.F."/>
            <person name="Nichols A."/>
            <person name="Cepeda A.J."/>
            <person name="Yan W."/>
            <person name="Fan B."/>
            <person name="Jiang Y."/>
            <person name="Adhikari A."/>
            <person name="Zheng C.-J."/>
            <person name="Schuster L."/>
            <person name="Cowan T.M."/>
            <person name="Smanski M.J."/>
            <person name="Chevrette M.G."/>
            <person name="De Carvalho L.P.S."/>
            <person name="Shen B."/>
        </authorList>
    </citation>
    <scope>NUCLEOTIDE SEQUENCE [LARGE SCALE GENOMIC DNA]</scope>
    <source>
        <strain evidence="3 4">NPDC001694</strain>
    </source>
</reference>
<accession>A0ABV1TF03</accession>
<proteinExistence type="predicted"/>
<feature type="chain" id="PRO_5047379075" description="Secreted protein" evidence="2">
    <location>
        <begin position="28"/>
        <end position="314"/>
    </location>
</feature>
<keyword evidence="2" id="KW-0732">Signal</keyword>
<gene>
    <name evidence="3" type="ORF">ABT211_15100</name>
</gene>
<dbReference type="PROSITE" id="PS51257">
    <property type="entry name" value="PROKAR_LIPOPROTEIN"/>
    <property type="match status" value="1"/>
</dbReference>
<organism evidence="3 4">
    <name type="scientific">Streptomyces sp. 900105755</name>
    <dbReference type="NCBI Taxonomy" id="3154389"/>
    <lineage>
        <taxon>Bacteria</taxon>
        <taxon>Bacillati</taxon>
        <taxon>Actinomycetota</taxon>
        <taxon>Actinomycetes</taxon>
        <taxon>Kitasatosporales</taxon>
        <taxon>Streptomycetaceae</taxon>
        <taxon>Streptomyces</taxon>
    </lineage>
</organism>